<reference evidence="5" key="1">
    <citation type="submission" date="2021-02" db="EMBL/GenBank/DDBJ databases">
        <authorList>
            <person name="Dougan E. K."/>
            <person name="Rhodes N."/>
            <person name="Thang M."/>
            <person name="Chan C."/>
        </authorList>
    </citation>
    <scope>NUCLEOTIDE SEQUENCE</scope>
</reference>
<dbReference type="InterPro" id="IPR015943">
    <property type="entry name" value="WD40/YVTN_repeat-like_dom_sf"/>
</dbReference>
<evidence type="ECO:0000256" key="4">
    <source>
        <dbReference type="SAM" id="MobiDB-lite"/>
    </source>
</evidence>
<protein>
    <submittedName>
        <fullName evidence="5">Uncharacterized protein</fullName>
    </submittedName>
</protein>
<feature type="compositionally biased region" description="Basic residues" evidence="4">
    <location>
        <begin position="1"/>
        <end position="26"/>
    </location>
</feature>
<sequence length="543" mass="58983">MPPKSKIKSVARKASQKWRPRVGGRSRRPDPRQTLQATELLHVILPEIHAADVICEFKNAAASNDDLAELLPDAVPPCPLTVASNSVEVPIGCASPTWRVKPGEKLSAINAGSYVSAAAWAPPDDVAVLALAVNSRAGPSVAAEGPVPGTSATHFWRVDMNSSGKSAYLRLGIVHDAASVRGLQWLPSKRTRERLGLLLATLSTGELLLYSLPTAAFQERAISRTRLFARFGPAWRARTSPVGVEPADAWQRYVQCAAARESTADKHSCIVAGGCERSVVLLWRLTSGSPLPQGPSDVLKPMLLDAETVMSLAWCPSQELELLAAGFAGGYVVLWSCQTPTAPLRSFTPMVRTAHIGLVWADQNNLCLPADGSFYNFLHGRLVRLRPDRKGYDCLLSCGGTCQATTGTISIWSDGVASFRQQPLIRQRTFSGVRNDESVFQSWCVPGADLTDAPFPDEPADPQPSEKTEAECRAFREHLFKAYQNNLLARYRAWETESCQLEIKLGQDDTVKESSKVPLTDAAAKEFKPSDSAESEILLLSVT</sequence>
<dbReference type="PANTHER" id="PTHR15052:SF2">
    <property type="entry name" value="GENERAL TRANSCRIPTION FACTOR 3C POLYPEPTIDE 2"/>
    <property type="match status" value="1"/>
</dbReference>
<dbReference type="GO" id="GO:0006383">
    <property type="term" value="P:transcription by RNA polymerase III"/>
    <property type="evidence" value="ECO:0007669"/>
    <property type="project" value="TreeGrafter"/>
</dbReference>
<evidence type="ECO:0000256" key="3">
    <source>
        <dbReference type="ARBA" id="ARBA00023242"/>
    </source>
</evidence>
<dbReference type="GO" id="GO:0000127">
    <property type="term" value="C:transcription factor TFIIIC complex"/>
    <property type="evidence" value="ECO:0007669"/>
    <property type="project" value="TreeGrafter"/>
</dbReference>
<keyword evidence="2" id="KW-0804">Transcription</keyword>
<keyword evidence="3" id="KW-0539">Nucleus</keyword>
<dbReference type="PANTHER" id="PTHR15052">
    <property type="entry name" value="RNA POLYMERASE III TRANSCRIPTION INITIATION FACTOR COMPLEX SUBUNIT"/>
    <property type="match status" value="1"/>
</dbReference>
<dbReference type="GO" id="GO:0005634">
    <property type="term" value="C:nucleus"/>
    <property type="evidence" value="ECO:0007669"/>
    <property type="project" value="UniProtKB-SubCell"/>
</dbReference>
<gene>
    <name evidence="5" type="ORF">SPIL2461_LOCUS4463</name>
</gene>
<dbReference type="InterPro" id="IPR036322">
    <property type="entry name" value="WD40_repeat_dom_sf"/>
</dbReference>
<keyword evidence="6" id="KW-1185">Reference proteome</keyword>
<evidence type="ECO:0000313" key="5">
    <source>
        <dbReference type="EMBL" id="CAE7245479.1"/>
    </source>
</evidence>
<dbReference type="EMBL" id="CAJNIZ010005891">
    <property type="protein sequence ID" value="CAE7245479.1"/>
    <property type="molecule type" value="Genomic_DNA"/>
</dbReference>
<dbReference type="AlphaFoldDB" id="A0A812LLA7"/>
<feature type="region of interest" description="Disordered" evidence="4">
    <location>
        <begin position="1"/>
        <end position="31"/>
    </location>
</feature>
<evidence type="ECO:0000256" key="2">
    <source>
        <dbReference type="ARBA" id="ARBA00023163"/>
    </source>
</evidence>
<comment type="subcellular location">
    <subcellularLocation>
        <location evidence="1">Nucleus</location>
    </subcellularLocation>
</comment>
<dbReference type="OrthoDB" id="409474at2759"/>
<dbReference type="SUPFAM" id="SSF50978">
    <property type="entry name" value="WD40 repeat-like"/>
    <property type="match status" value="1"/>
</dbReference>
<proteinExistence type="predicted"/>
<evidence type="ECO:0000256" key="1">
    <source>
        <dbReference type="ARBA" id="ARBA00004123"/>
    </source>
</evidence>
<evidence type="ECO:0000313" key="6">
    <source>
        <dbReference type="Proteomes" id="UP000649617"/>
    </source>
</evidence>
<organism evidence="5 6">
    <name type="scientific">Symbiodinium pilosum</name>
    <name type="common">Dinoflagellate</name>
    <dbReference type="NCBI Taxonomy" id="2952"/>
    <lineage>
        <taxon>Eukaryota</taxon>
        <taxon>Sar</taxon>
        <taxon>Alveolata</taxon>
        <taxon>Dinophyceae</taxon>
        <taxon>Suessiales</taxon>
        <taxon>Symbiodiniaceae</taxon>
        <taxon>Symbiodinium</taxon>
    </lineage>
</organism>
<accession>A0A812LLA7</accession>
<dbReference type="InterPro" id="IPR052416">
    <property type="entry name" value="GTF3C_component"/>
</dbReference>
<name>A0A812LLA7_SYMPI</name>
<comment type="caution">
    <text evidence="5">The sequence shown here is derived from an EMBL/GenBank/DDBJ whole genome shotgun (WGS) entry which is preliminary data.</text>
</comment>
<dbReference type="Gene3D" id="2.130.10.10">
    <property type="entry name" value="YVTN repeat-like/Quinoprotein amine dehydrogenase"/>
    <property type="match status" value="1"/>
</dbReference>
<dbReference type="Proteomes" id="UP000649617">
    <property type="component" value="Unassembled WGS sequence"/>
</dbReference>